<accession>A0ABQ6GX88</accession>
<proteinExistence type="predicted"/>
<sequence>MNQAILLNDDLSYDGKYWRLSGLLSGQRIDIVVTTKQSAYSDALKFDIEMAVEDWLEDNEPDNNSIIELTL</sequence>
<evidence type="ECO:0000313" key="2">
    <source>
        <dbReference type="Proteomes" id="UP001157133"/>
    </source>
</evidence>
<keyword evidence="2" id="KW-1185">Reference proteome</keyword>
<name>A0ABQ6GX88_9GAMM</name>
<comment type="caution">
    <text evidence="1">The sequence shown here is derived from an EMBL/GenBank/DDBJ whole genome shotgun (WGS) entry which is preliminary data.</text>
</comment>
<protein>
    <recommendedName>
        <fullName evidence="3">DUF3630 family protein</fullName>
    </recommendedName>
</protein>
<evidence type="ECO:0008006" key="3">
    <source>
        <dbReference type="Google" id="ProtNLM"/>
    </source>
</evidence>
<dbReference type="EMBL" id="BSSU01000001">
    <property type="protein sequence ID" value="GLX80550.1"/>
    <property type="molecule type" value="Genomic_DNA"/>
</dbReference>
<gene>
    <name evidence="1" type="ORF">theurythT_00020</name>
</gene>
<dbReference type="Gene3D" id="3.30.160.140">
    <property type="entry name" value="Shew3726-like"/>
    <property type="match status" value="1"/>
</dbReference>
<dbReference type="Proteomes" id="UP001157133">
    <property type="component" value="Unassembled WGS sequence"/>
</dbReference>
<evidence type="ECO:0000313" key="1">
    <source>
        <dbReference type="EMBL" id="GLX80550.1"/>
    </source>
</evidence>
<dbReference type="InterPro" id="IPR036692">
    <property type="entry name" value="Shew3726-like_sf"/>
</dbReference>
<reference evidence="1 2" key="1">
    <citation type="submission" date="2023-03" db="EMBL/GenBank/DDBJ databases">
        <title>Draft genome sequence of Thalassotalea eurytherma JCM 18482T.</title>
        <authorList>
            <person name="Sawabe T."/>
        </authorList>
    </citation>
    <scope>NUCLEOTIDE SEQUENCE [LARGE SCALE GENOMIC DNA]</scope>
    <source>
        <strain evidence="1 2">JCM 18482</strain>
    </source>
</reference>
<organism evidence="1 2">
    <name type="scientific">Thalassotalea eurytherma</name>
    <dbReference type="NCBI Taxonomy" id="1144278"/>
    <lineage>
        <taxon>Bacteria</taxon>
        <taxon>Pseudomonadati</taxon>
        <taxon>Pseudomonadota</taxon>
        <taxon>Gammaproteobacteria</taxon>
        <taxon>Alteromonadales</taxon>
        <taxon>Colwelliaceae</taxon>
        <taxon>Thalassotalea</taxon>
    </lineage>
</organism>
<dbReference type="RefSeq" id="WP_284205869.1">
    <property type="nucleotide sequence ID" value="NZ_BSSU01000001.1"/>
</dbReference>